<accession>A0A0Q9WVU7</accession>
<evidence type="ECO:0000313" key="2">
    <source>
        <dbReference type="Proteomes" id="UP000008792"/>
    </source>
</evidence>
<dbReference type="Gene3D" id="3.80.10.10">
    <property type="entry name" value="Ribonuclease Inhibitor"/>
    <property type="match status" value="4"/>
</dbReference>
<dbReference type="Proteomes" id="UP000008792">
    <property type="component" value="Unassembled WGS sequence"/>
</dbReference>
<dbReference type="PANTHER" id="PTHR13318:SF106">
    <property type="entry name" value="F-BOX_LRR-REPEAT PROTEIN 2"/>
    <property type="match status" value="1"/>
</dbReference>
<dbReference type="InParanoid" id="A0A0Q9WVU7"/>
<dbReference type="SUPFAM" id="SSF52058">
    <property type="entry name" value="L domain-like"/>
    <property type="match status" value="2"/>
</dbReference>
<evidence type="ECO:0000313" key="1">
    <source>
        <dbReference type="EMBL" id="KRF85108.1"/>
    </source>
</evidence>
<dbReference type="GO" id="GO:0019005">
    <property type="term" value="C:SCF ubiquitin ligase complex"/>
    <property type="evidence" value="ECO:0007669"/>
    <property type="project" value="TreeGrafter"/>
</dbReference>
<dbReference type="OrthoDB" id="7872399at2759"/>
<proteinExistence type="predicted"/>
<dbReference type="EMBL" id="CH940647">
    <property type="protein sequence ID" value="KRF85108.1"/>
    <property type="molecule type" value="Genomic_DNA"/>
</dbReference>
<dbReference type="InterPro" id="IPR032675">
    <property type="entry name" value="LRR_dom_sf"/>
</dbReference>
<keyword evidence="2" id="KW-1185">Reference proteome</keyword>
<dbReference type="PANTHER" id="PTHR13318">
    <property type="entry name" value="PARTNER OF PAIRED, ISOFORM B-RELATED"/>
    <property type="match status" value="1"/>
</dbReference>
<organism evidence="1 2">
    <name type="scientific">Drosophila virilis</name>
    <name type="common">Fruit fly</name>
    <dbReference type="NCBI Taxonomy" id="7244"/>
    <lineage>
        <taxon>Eukaryota</taxon>
        <taxon>Metazoa</taxon>
        <taxon>Ecdysozoa</taxon>
        <taxon>Arthropoda</taxon>
        <taxon>Hexapoda</taxon>
        <taxon>Insecta</taxon>
        <taxon>Pterygota</taxon>
        <taxon>Neoptera</taxon>
        <taxon>Endopterygota</taxon>
        <taxon>Diptera</taxon>
        <taxon>Brachycera</taxon>
        <taxon>Muscomorpha</taxon>
        <taxon>Ephydroidea</taxon>
        <taxon>Drosophilidae</taxon>
        <taxon>Drosophila</taxon>
    </lineage>
</organism>
<protein>
    <submittedName>
        <fullName evidence="1">Uncharacterized protein, isoform A</fullName>
    </submittedName>
</protein>
<dbReference type="AlphaFoldDB" id="A0A0Q9WVU7"/>
<name>A0A0Q9WVU7_DROVI</name>
<reference evidence="1 2" key="1">
    <citation type="journal article" date="2007" name="Nature">
        <title>Evolution of genes and genomes on the Drosophila phylogeny.</title>
        <authorList>
            <consortium name="Drosophila 12 Genomes Consortium"/>
            <person name="Clark A.G."/>
            <person name="Eisen M.B."/>
            <person name="Smith D.R."/>
            <person name="Bergman C.M."/>
            <person name="Oliver B."/>
            <person name="Markow T.A."/>
            <person name="Kaufman T.C."/>
            <person name="Kellis M."/>
            <person name="Gelbart W."/>
            <person name="Iyer V.N."/>
            <person name="Pollard D.A."/>
            <person name="Sackton T.B."/>
            <person name="Larracuente A.M."/>
            <person name="Singh N.D."/>
            <person name="Abad J.P."/>
            <person name="Abt D.N."/>
            <person name="Adryan B."/>
            <person name="Aguade M."/>
            <person name="Akashi H."/>
            <person name="Anderson W.W."/>
            <person name="Aquadro C.F."/>
            <person name="Ardell D.H."/>
            <person name="Arguello R."/>
            <person name="Artieri C.G."/>
            <person name="Barbash D.A."/>
            <person name="Barker D."/>
            <person name="Barsanti P."/>
            <person name="Batterham P."/>
            <person name="Batzoglou S."/>
            <person name="Begun D."/>
            <person name="Bhutkar A."/>
            <person name="Blanco E."/>
            <person name="Bosak S.A."/>
            <person name="Bradley R.K."/>
            <person name="Brand A.D."/>
            <person name="Brent M.R."/>
            <person name="Brooks A.N."/>
            <person name="Brown R.H."/>
            <person name="Butlin R.K."/>
            <person name="Caggese C."/>
            <person name="Calvi B.R."/>
            <person name="Bernardo de Carvalho A."/>
            <person name="Caspi A."/>
            <person name="Castrezana S."/>
            <person name="Celniker S.E."/>
            <person name="Chang J.L."/>
            <person name="Chapple C."/>
            <person name="Chatterji S."/>
            <person name="Chinwalla A."/>
            <person name="Civetta A."/>
            <person name="Clifton S.W."/>
            <person name="Comeron J.M."/>
            <person name="Costello J.C."/>
            <person name="Coyne J.A."/>
            <person name="Daub J."/>
            <person name="David R.G."/>
            <person name="Delcher A.L."/>
            <person name="Delehaunty K."/>
            <person name="Do C.B."/>
            <person name="Ebling H."/>
            <person name="Edwards K."/>
            <person name="Eickbush T."/>
            <person name="Evans J.D."/>
            <person name="Filipski A."/>
            <person name="Findeiss S."/>
            <person name="Freyhult E."/>
            <person name="Fulton L."/>
            <person name="Fulton R."/>
            <person name="Garcia A.C."/>
            <person name="Gardiner A."/>
            <person name="Garfield D.A."/>
            <person name="Garvin B.E."/>
            <person name="Gibson G."/>
            <person name="Gilbert D."/>
            <person name="Gnerre S."/>
            <person name="Godfrey J."/>
            <person name="Good R."/>
            <person name="Gotea V."/>
            <person name="Gravely B."/>
            <person name="Greenberg A.J."/>
            <person name="Griffiths-Jones S."/>
            <person name="Gross S."/>
            <person name="Guigo R."/>
            <person name="Gustafson E.A."/>
            <person name="Haerty W."/>
            <person name="Hahn M.W."/>
            <person name="Halligan D.L."/>
            <person name="Halpern A.L."/>
            <person name="Halter G.M."/>
            <person name="Han M.V."/>
            <person name="Heger A."/>
            <person name="Hillier L."/>
            <person name="Hinrichs A.S."/>
            <person name="Holmes I."/>
            <person name="Hoskins R.A."/>
            <person name="Hubisz M.J."/>
            <person name="Hultmark D."/>
            <person name="Huntley M.A."/>
            <person name="Jaffe D.B."/>
            <person name="Jagadeeshan S."/>
            <person name="Jeck W.R."/>
            <person name="Johnson J."/>
            <person name="Jones C.D."/>
            <person name="Jordan W.C."/>
            <person name="Karpen G.H."/>
            <person name="Kataoka E."/>
            <person name="Keightley P.D."/>
            <person name="Kheradpour P."/>
            <person name="Kirkness E.F."/>
            <person name="Koerich L.B."/>
            <person name="Kristiansen K."/>
            <person name="Kudrna D."/>
            <person name="Kulathinal R.J."/>
            <person name="Kumar S."/>
            <person name="Kwok R."/>
            <person name="Lander E."/>
            <person name="Langley C.H."/>
            <person name="Lapoint R."/>
            <person name="Lazzaro B.P."/>
            <person name="Lee S.J."/>
            <person name="Levesque L."/>
            <person name="Li R."/>
            <person name="Lin C.F."/>
            <person name="Lin M.F."/>
            <person name="Lindblad-Toh K."/>
            <person name="Llopart A."/>
            <person name="Long M."/>
            <person name="Low L."/>
            <person name="Lozovsky E."/>
            <person name="Lu J."/>
            <person name="Luo M."/>
            <person name="Machado C.A."/>
            <person name="Makalowski W."/>
            <person name="Marzo M."/>
            <person name="Matsuda M."/>
            <person name="Matzkin L."/>
            <person name="McAllister B."/>
            <person name="McBride C.S."/>
            <person name="McKernan B."/>
            <person name="McKernan K."/>
            <person name="Mendez-Lago M."/>
            <person name="Minx P."/>
            <person name="Mollenhauer M.U."/>
            <person name="Montooth K."/>
            <person name="Mount S.M."/>
            <person name="Mu X."/>
            <person name="Myers E."/>
            <person name="Negre B."/>
            <person name="Newfeld S."/>
            <person name="Nielsen R."/>
            <person name="Noor M.A."/>
            <person name="O'Grady P."/>
            <person name="Pachter L."/>
            <person name="Papaceit M."/>
            <person name="Parisi M.J."/>
            <person name="Parisi M."/>
            <person name="Parts L."/>
            <person name="Pedersen J.S."/>
            <person name="Pesole G."/>
            <person name="Phillippy A.M."/>
            <person name="Ponting C.P."/>
            <person name="Pop M."/>
            <person name="Porcelli D."/>
            <person name="Powell J.R."/>
            <person name="Prohaska S."/>
            <person name="Pruitt K."/>
            <person name="Puig M."/>
            <person name="Quesneville H."/>
            <person name="Ram K.R."/>
            <person name="Rand D."/>
            <person name="Rasmussen M.D."/>
            <person name="Reed L.K."/>
            <person name="Reenan R."/>
            <person name="Reily A."/>
            <person name="Remington K.A."/>
            <person name="Rieger T.T."/>
            <person name="Ritchie M.G."/>
            <person name="Robin C."/>
            <person name="Rogers Y.H."/>
            <person name="Rohde C."/>
            <person name="Rozas J."/>
            <person name="Rubenfield M.J."/>
            <person name="Ruiz A."/>
            <person name="Russo S."/>
            <person name="Salzberg S.L."/>
            <person name="Sanchez-Gracia A."/>
            <person name="Saranga D.J."/>
            <person name="Sato H."/>
            <person name="Schaeffer S.W."/>
            <person name="Schatz M.C."/>
            <person name="Schlenke T."/>
            <person name="Schwartz R."/>
            <person name="Segarra C."/>
            <person name="Singh R.S."/>
            <person name="Sirot L."/>
            <person name="Sirota M."/>
            <person name="Sisneros N.B."/>
            <person name="Smith C.D."/>
            <person name="Smith T.F."/>
            <person name="Spieth J."/>
            <person name="Stage D.E."/>
            <person name="Stark A."/>
            <person name="Stephan W."/>
            <person name="Strausberg R.L."/>
            <person name="Strempel S."/>
            <person name="Sturgill D."/>
            <person name="Sutton G."/>
            <person name="Sutton G.G."/>
            <person name="Tao W."/>
            <person name="Teichmann S."/>
            <person name="Tobari Y.N."/>
            <person name="Tomimura Y."/>
            <person name="Tsolas J.M."/>
            <person name="Valente V.L."/>
            <person name="Venter E."/>
            <person name="Venter J.C."/>
            <person name="Vicario S."/>
            <person name="Vieira F.G."/>
            <person name="Vilella A.J."/>
            <person name="Villasante A."/>
            <person name="Walenz B."/>
            <person name="Wang J."/>
            <person name="Wasserman M."/>
            <person name="Watts T."/>
            <person name="Wilson D."/>
            <person name="Wilson R.K."/>
            <person name="Wing R.A."/>
            <person name="Wolfner M.F."/>
            <person name="Wong A."/>
            <person name="Wong G.K."/>
            <person name="Wu C.I."/>
            <person name="Wu G."/>
            <person name="Yamamoto D."/>
            <person name="Yang H.P."/>
            <person name="Yang S.P."/>
            <person name="Yorke J.A."/>
            <person name="Yoshida K."/>
            <person name="Zdobnov E."/>
            <person name="Zhang P."/>
            <person name="Zhang Y."/>
            <person name="Zimin A.V."/>
            <person name="Baldwin J."/>
            <person name="Abdouelleil A."/>
            <person name="Abdulkadir J."/>
            <person name="Abebe A."/>
            <person name="Abera B."/>
            <person name="Abreu J."/>
            <person name="Acer S.C."/>
            <person name="Aftuck L."/>
            <person name="Alexander A."/>
            <person name="An P."/>
            <person name="Anderson E."/>
            <person name="Anderson S."/>
            <person name="Arachi H."/>
            <person name="Azer M."/>
            <person name="Bachantsang P."/>
            <person name="Barry A."/>
            <person name="Bayul T."/>
            <person name="Berlin A."/>
            <person name="Bessette D."/>
            <person name="Bloom T."/>
            <person name="Blye J."/>
            <person name="Boguslavskiy L."/>
            <person name="Bonnet C."/>
            <person name="Boukhgalter B."/>
            <person name="Bourzgui I."/>
            <person name="Brown A."/>
            <person name="Cahill P."/>
            <person name="Channer S."/>
            <person name="Cheshatsang Y."/>
            <person name="Chuda L."/>
            <person name="Citroen M."/>
            <person name="Collymore A."/>
            <person name="Cooke P."/>
            <person name="Costello M."/>
            <person name="D'Aco K."/>
            <person name="Daza R."/>
            <person name="De Haan G."/>
            <person name="DeGray S."/>
            <person name="DeMaso C."/>
            <person name="Dhargay N."/>
            <person name="Dooley K."/>
            <person name="Dooley E."/>
            <person name="Doricent M."/>
            <person name="Dorje P."/>
            <person name="Dorjee K."/>
            <person name="Dupes A."/>
            <person name="Elong R."/>
            <person name="Falk J."/>
            <person name="Farina A."/>
            <person name="Faro S."/>
            <person name="Ferguson D."/>
            <person name="Fisher S."/>
            <person name="Foley C.D."/>
            <person name="Franke A."/>
            <person name="Friedrich D."/>
            <person name="Gadbois L."/>
            <person name="Gearin G."/>
            <person name="Gearin C.R."/>
            <person name="Giannoukos G."/>
            <person name="Goode T."/>
            <person name="Graham J."/>
            <person name="Grandbois E."/>
            <person name="Grewal S."/>
            <person name="Gyaltsen K."/>
            <person name="Hafez N."/>
            <person name="Hagos B."/>
            <person name="Hall J."/>
            <person name="Henson C."/>
            <person name="Hollinger A."/>
            <person name="Honan T."/>
            <person name="Huard M.D."/>
            <person name="Hughes L."/>
            <person name="Hurhula B."/>
            <person name="Husby M.E."/>
            <person name="Kamat A."/>
            <person name="Kanga B."/>
            <person name="Kashin S."/>
            <person name="Khazanovich D."/>
            <person name="Kisner P."/>
            <person name="Lance K."/>
            <person name="Lara M."/>
            <person name="Lee W."/>
            <person name="Lennon N."/>
            <person name="Letendre F."/>
            <person name="LeVine R."/>
            <person name="Lipovsky A."/>
            <person name="Liu X."/>
            <person name="Liu J."/>
            <person name="Liu S."/>
            <person name="Lokyitsang T."/>
            <person name="Lokyitsang Y."/>
            <person name="Lubonja R."/>
            <person name="Lui A."/>
            <person name="MacDonald P."/>
            <person name="Magnisalis V."/>
            <person name="Maru K."/>
            <person name="Matthews C."/>
            <person name="McCusker W."/>
            <person name="McDonough S."/>
            <person name="Mehta T."/>
            <person name="Meldrim J."/>
            <person name="Meneus L."/>
            <person name="Mihai O."/>
            <person name="Mihalev A."/>
            <person name="Mihova T."/>
            <person name="Mittelman R."/>
            <person name="Mlenga V."/>
            <person name="Montmayeur A."/>
            <person name="Mulrain L."/>
            <person name="Navidi A."/>
            <person name="Naylor J."/>
            <person name="Negash T."/>
            <person name="Nguyen T."/>
            <person name="Nguyen N."/>
            <person name="Nicol R."/>
            <person name="Norbu C."/>
            <person name="Norbu N."/>
            <person name="Novod N."/>
            <person name="O'Neill B."/>
            <person name="Osman S."/>
            <person name="Markiewicz E."/>
            <person name="Oyono O.L."/>
            <person name="Patti C."/>
            <person name="Phunkhang P."/>
            <person name="Pierre F."/>
            <person name="Priest M."/>
            <person name="Raghuraman S."/>
            <person name="Rege F."/>
            <person name="Reyes R."/>
            <person name="Rise C."/>
            <person name="Rogov P."/>
            <person name="Ross K."/>
            <person name="Ryan E."/>
            <person name="Settipalli S."/>
            <person name="Shea T."/>
            <person name="Sherpa N."/>
            <person name="Shi L."/>
            <person name="Shih D."/>
            <person name="Sparrow T."/>
            <person name="Spaulding J."/>
            <person name="Stalker J."/>
            <person name="Stange-Thomann N."/>
            <person name="Stavropoulos S."/>
            <person name="Stone C."/>
            <person name="Strader C."/>
            <person name="Tesfaye S."/>
            <person name="Thomson T."/>
            <person name="Thoulutsang Y."/>
            <person name="Thoulutsang D."/>
            <person name="Topham K."/>
            <person name="Topping I."/>
            <person name="Tsamla T."/>
            <person name="Vassiliev H."/>
            <person name="Vo A."/>
            <person name="Wangchuk T."/>
            <person name="Wangdi T."/>
            <person name="Weiand M."/>
            <person name="Wilkinson J."/>
            <person name="Wilson A."/>
            <person name="Yadav S."/>
            <person name="Young G."/>
            <person name="Yu Q."/>
            <person name="Zembek L."/>
            <person name="Zhong D."/>
            <person name="Zimmer A."/>
            <person name="Zwirko Z."/>
            <person name="Jaffe D.B."/>
            <person name="Alvarez P."/>
            <person name="Brockman W."/>
            <person name="Butler J."/>
            <person name="Chin C."/>
            <person name="Gnerre S."/>
            <person name="Grabherr M."/>
            <person name="Kleber M."/>
            <person name="Mauceli E."/>
            <person name="MacCallum I."/>
        </authorList>
    </citation>
    <scope>NUCLEOTIDE SEQUENCE [LARGE SCALE GENOMIC DNA]</scope>
    <source>
        <strain evidence="2">Tucson 15010-1051.87</strain>
    </source>
</reference>
<sequence length="1164" mass="133985">MSKSNILQLNTYCIFKILDQIRINCETSKIRDRLDIFTYADLVSFALACEWFRDAVWVWDPRFYERLEIEQTYLNRSSYVIVDFAKHYKLLQHSKQKDKDTFWKTFMDALRFNTNLEGVRLIYNIKDMYYSEHGTIFDMLIRALQDNCSNIKSLVIDMLGYSISSLQQFRNLEHLQLNVRVDAMELVEYCESNPNLTRLEVMSNDIYGKLTDIMPYCNQLETLAFKVKSDFDDSEYTPVAKLPKLCDLRIEGNHEVGSLNTLFNALAKNEQTNLTKLKIDKANIDYDEIAEVLRIQTLQKCRFNGNKGLVIKIDSISFDQRLAKLTLYFKKELDAANLADLGSLINITNLLIVGRHKIGTLAKLFTRIAERKSPKLEQLITLSDMEFDEDGDSDEDIQFNFFSEPITYLNNEEIIEVLKIKSLNVLDCQIDDHRAIEFPTRLAKVKRISIKKCGGGSLANLFQAFALQECAKLTILSISGFPLDHNEIFEIGRIQSLARLTCGFIDLKSINYLTPLNNLEILKINSQHQLNKVSEAVLNLFISCNGNISILYENNCISMDKNGRALTITMRESTCSADFEPLSNMPKLPILIIDGKYKLNSLAPLIKAFATKRSTVLQKLCIEIDPIDYNEVKQISQIKTLRYLECEFSDLESIKLLRHLANLEVLKIHSEHDLRDIAEGVLNVFMGGANEISVFCLCREITFNKSLRKLTISNISYFCEVFDAQEYVVLAELPNLGTLHIKGEHKIGSFKYFFQALAARECSALREISVNRRNDVLGHFRIQTFNYEESKELVKILTLKKLKCGFSDGKSLELLSLLTDLEELEITTYPEGSLIQFLHSLVLRESSKLQCLVIKGKSLTCEETAHVARVKSLRRLECGFVDGKNIELLAQLNQLKELIIRNLERDSMSRLFHVFAATEPKTLQLLNVKSTPISYIDTEAIVQIQSLRSLHCEFAEIKSIELLVKLPQLKDLTIKFDESEGEEIKRLAQLNMLTDLQITSPNVGSLTELFKGISLKPTKPILQSLVIQDNNVDLEEFQEIIKVKSLRRLKCGFIDKECFQELRYFENLEVLEITSYHNSDEISQILLRIFQFCFKLKVIDLRYGTQFVNLQFFREALKILREIRNPIEQGPLQLRIPFFEGLTLEQIEIADEAYLIISRFIDDS</sequence>
<gene>
    <name evidence="1" type="primary">Dvir\GJ26614</name>
    <name evidence="1" type="ORF">Dvir_GJ26614</name>
</gene>
<dbReference type="KEGG" id="dvi:26531384"/>
<dbReference type="SUPFAM" id="SSF52047">
    <property type="entry name" value="RNI-like"/>
    <property type="match status" value="1"/>
</dbReference>
<dbReference type="GO" id="GO:0031146">
    <property type="term" value="P:SCF-dependent proteasomal ubiquitin-dependent protein catabolic process"/>
    <property type="evidence" value="ECO:0007669"/>
    <property type="project" value="TreeGrafter"/>
</dbReference>